<dbReference type="PROSITE" id="PS51257">
    <property type="entry name" value="PROKAR_LIPOPROTEIN"/>
    <property type="match status" value="1"/>
</dbReference>
<dbReference type="OrthoDB" id="9792749at2"/>
<evidence type="ECO:0000313" key="2">
    <source>
        <dbReference type="EMBL" id="TCZ70217.1"/>
    </source>
</evidence>
<dbReference type="AlphaFoldDB" id="A0A4R4DZP9"/>
<comment type="caution">
    <text evidence="2">The sequence shown here is derived from an EMBL/GenBank/DDBJ whole genome shotgun (WGS) entry which is preliminary data.</text>
</comment>
<accession>A0A4R4DZP9</accession>
<evidence type="ECO:0008006" key="4">
    <source>
        <dbReference type="Google" id="ProtNLM"/>
    </source>
</evidence>
<dbReference type="PANTHER" id="PTHR41247:SF1">
    <property type="entry name" value="HTH-TYPE TRANSCRIPTIONAL REPRESSOR YCNK"/>
    <property type="match status" value="1"/>
</dbReference>
<feature type="compositionally biased region" description="Basic and acidic residues" evidence="1">
    <location>
        <begin position="179"/>
        <end position="191"/>
    </location>
</feature>
<dbReference type="PANTHER" id="PTHR41247">
    <property type="entry name" value="HTH-TYPE TRANSCRIPTIONAL REPRESSOR YCNK"/>
    <property type="match status" value="1"/>
</dbReference>
<feature type="compositionally biased region" description="Basic and acidic residues" evidence="1">
    <location>
        <begin position="156"/>
        <end position="165"/>
    </location>
</feature>
<proteinExistence type="predicted"/>
<feature type="region of interest" description="Disordered" evidence="1">
    <location>
        <begin position="156"/>
        <end position="191"/>
    </location>
</feature>
<evidence type="ECO:0000256" key="1">
    <source>
        <dbReference type="SAM" id="MobiDB-lite"/>
    </source>
</evidence>
<dbReference type="Pfam" id="PF05573">
    <property type="entry name" value="NosL"/>
    <property type="match status" value="1"/>
</dbReference>
<reference evidence="2 3" key="1">
    <citation type="submission" date="2019-03" db="EMBL/GenBank/DDBJ databases">
        <authorList>
            <person name="Kim M.K.M."/>
        </authorList>
    </citation>
    <scope>NUCLEOTIDE SEQUENCE [LARGE SCALE GENOMIC DNA]</scope>
    <source>
        <strain evidence="2 3">18JY21-1</strain>
    </source>
</reference>
<dbReference type="InterPro" id="IPR008719">
    <property type="entry name" value="N2O_reductase_NosL"/>
</dbReference>
<organism evidence="2 3">
    <name type="scientific">Paenibacillus albiflavus</name>
    <dbReference type="NCBI Taxonomy" id="2545760"/>
    <lineage>
        <taxon>Bacteria</taxon>
        <taxon>Bacillati</taxon>
        <taxon>Bacillota</taxon>
        <taxon>Bacilli</taxon>
        <taxon>Bacillales</taxon>
        <taxon>Paenibacillaceae</taxon>
        <taxon>Paenibacillus</taxon>
    </lineage>
</organism>
<sequence length="191" mass="21317">MRKLWLNVALVAGLAVVSTGCGSKQAEPVAINAAVDKCDICNMTVNDDINATEIILKNGKALKFDDIGDMYVWTKKNGTTDVDVQYVRDYKSKEWVQLKDATFAYDPTFHTPMAYGVYSFKDSKEAEAFIAEQKAGKVLTVKDLDSHSWERNKENMHMGDMKDGHNMNNGDTNGGNHMDMNKKDEHGDGKK</sequence>
<evidence type="ECO:0000313" key="3">
    <source>
        <dbReference type="Proteomes" id="UP000295418"/>
    </source>
</evidence>
<dbReference type="EMBL" id="SKFG01000045">
    <property type="protein sequence ID" value="TCZ70217.1"/>
    <property type="molecule type" value="Genomic_DNA"/>
</dbReference>
<dbReference type="Proteomes" id="UP000295418">
    <property type="component" value="Unassembled WGS sequence"/>
</dbReference>
<dbReference type="SUPFAM" id="SSF160387">
    <property type="entry name" value="NosL/MerB-like"/>
    <property type="match status" value="1"/>
</dbReference>
<keyword evidence="3" id="KW-1185">Reference proteome</keyword>
<feature type="compositionally biased region" description="Polar residues" evidence="1">
    <location>
        <begin position="166"/>
        <end position="175"/>
    </location>
</feature>
<name>A0A4R4DZP9_9BACL</name>
<dbReference type="RefSeq" id="WP_132420471.1">
    <property type="nucleotide sequence ID" value="NZ_SKFG01000045.1"/>
</dbReference>
<gene>
    <name evidence="2" type="ORF">E0485_23405</name>
</gene>
<protein>
    <recommendedName>
        <fullName evidence="4">Lipoprotein</fullName>
    </recommendedName>
</protein>